<dbReference type="Proteomes" id="UP001597083">
    <property type="component" value="Unassembled WGS sequence"/>
</dbReference>
<accession>A0ABW3CEA0</accession>
<dbReference type="InterPro" id="IPR025406">
    <property type="entry name" value="DUF4132"/>
</dbReference>
<protein>
    <submittedName>
        <fullName evidence="2">DUF4132 domain-containing protein</fullName>
    </submittedName>
</protein>
<evidence type="ECO:0000313" key="2">
    <source>
        <dbReference type="EMBL" id="MFD0852033.1"/>
    </source>
</evidence>
<comment type="caution">
    <text evidence="2">The sequence shown here is derived from an EMBL/GenBank/DDBJ whole genome shotgun (WGS) entry which is preliminary data.</text>
</comment>
<feature type="non-terminal residue" evidence="2">
    <location>
        <position position="1"/>
    </location>
</feature>
<dbReference type="EMBL" id="JBHTIR010001003">
    <property type="protein sequence ID" value="MFD0852033.1"/>
    <property type="molecule type" value="Genomic_DNA"/>
</dbReference>
<evidence type="ECO:0000259" key="1">
    <source>
        <dbReference type="Pfam" id="PF13569"/>
    </source>
</evidence>
<sequence length="179" mass="19904">EDRTLADADDRAVAFPDTTPVRVAHPALLGEALGTWSELFSDYEILQPFPQLARTVYTLTEAERSARRLERFQGTVASTRAILGLERRGWQRSSPMNAGIQHCLYRELPGGLYVNIKLNPGIAIAISDLDDQELEQIRLDDRPDTGEWAPLPGRPFGDLDPVTASELVADLVHLAETRE</sequence>
<proteinExistence type="predicted"/>
<reference evidence="3" key="1">
    <citation type="journal article" date="2019" name="Int. J. Syst. Evol. Microbiol.">
        <title>The Global Catalogue of Microorganisms (GCM) 10K type strain sequencing project: providing services to taxonomists for standard genome sequencing and annotation.</title>
        <authorList>
            <consortium name="The Broad Institute Genomics Platform"/>
            <consortium name="The Broad Institute Genome Sequencing Center for Infectious Disease"/>
            <person name="Wu L."/>
            <person name="Ma J."/>
        </authorList>
    </citation>
    <scope>NUCLEOTIDE SEQUENCE [LARGE SCALE GENOMIC DNA]</scope>
    <source>
        <strain evidence="3">JCM 31696</strain>
    </source>
</reference>
<dbReference type="Pfam" id="PF13569">
    <property type="entry name" value="DUF4132"/>
    <property type="match status" value="1"/>
</dbReference>
<gene>
    <name evidence="2" type="ORF">ACFQ07_07360</name>
</gene>
<organism evidence="2 3">
    <name type="scientific">Actinomadura adrarensis</name>
    <dbReference type="NCBI Taxonomy" id="1819600"/>
    <lineage>
        <taxon>Bacteria</taxon>
        <taxon>Bacillati</taxon>
        <taxon>Actinomycetota</taxon>
        <taxon>Actinomycetes</taxon>
        <taxon>Streptosporangiales</taxon>
        <taxon>Thermomonosporaceae</taxon>
        <taxon>Actinomadura</taxon>
    </lineage>
</organism>
<name>A0ABW3CEA0_9ACTN</name>
<feature type="domain" description="DUF4132" evidence="1">
    <location>
        <begin position="1"/>
        <end position="90"/>
    </location>
</feature>
<evidence type="ECO:0000313" key="3">
    <source>
        <dbReference type="Proteomes" id="UP001597083"/>
    </source>
</evidence>
<keyword evidence="3" id="KW-1185">Reference proteome</keyword>